<protein>
    <submittedName>
        <fullName evidence="6">RNA-binding protein 41</fullName>
    </submittedName>
</protein>
<evidence type="ECO:0000313" key="5">
    <source>
        <dbReference type="Proteomes" id="UP000694888"/>
    </source>
</evidence>
<dbReference type="SMART" id="SM00360">
    <property type="entry name" value="RRM"/>
    <property type="match status" value="1"/>
</dbReference>
<name>A0ABM1AE08_APLCA</name>
<evidence type="ECO:0000256" key="2">
    <source>
        <dbReference type="PROSITE-ProRule" id="PRU00176"/>
    </source>
</evidence>
<keyword evidence="5" id="KW-1185">Reference proteome</keyword>
<evidence type="ECO:0000259" key="4">
    <source>
        <dbReference type="PROSITE" id="PS50102"/>
    </source>
</evidence>
<dbReference type="InterPro" id="IPR035979">
    <property type="entry name" value="RBD_domain_sf"/>
</dbReference>
<feature type="region of interest" description="Disordered" evidence="3">
    <location>
        <begin position="1"/>
        <end position="23"/>
    </location>
</feature>
<evidence type="ECO:0000256" key="3">
    <source>
        <dbReference type="SAM" id="MobiDB-lite"/>
    </source>
</evidence>
<dbReference type="InterPro" id="IPR012677">
    <property type="entry name" value="Nucleotide-bd_a/b_plait_sf"/>
</dbReference>
<dbReference type="GeneID" id="101860783"/>
<evidence type="ECO:0000313" key="6">
    <source>
        <dbReference type="RefSeq" id="XP_012945890.2"/>
    </source>
</evidence>
<organism evidence="5 6">
    <name type="scientific">Aplysia californica</name>
    <name type="common">California sea hare</name>
    <dbReference type="NCBI Taxonomy" id="6500"/>
    <lineage>
        <taxon>Eukaryota</taxon>
        <taxon>Metazoa</taxon>
        <taxon>Spiralia</taxon>
        <taxon>Lophotrochozoa</taxon>
        <taxon>Mollusca</taxon>
        <taxon>Gastropoda</taxon>
        <taxon>Heterobranchia</taxon>
        <taxon>Euthyneura</taxon>
        <taxon>Tectipleura</taxon>
        <taxon>Aplysiida</taxon>
        <taxon>Aplysioidea</taxon>
        <taxon>Aplysiidae</taxon>
        <taxon>Aplysia</taxon>
    </lineage>
</organism>
<dbReference type="RefSeq" id="XP_012945890.2">
    <property type="nucleotide sequence ID" value="XM_013090436.2"/>
</dbReference>
<dbReference type="PANTHER" id="PTHR16105:SF2">
    <property type="entry name" value="RNA-BINDING PROTEIN 41"/>
    <property type="match status" value="1"/>
</dbReference>
<feature type="region of interest" description="Disordered" evidence="3">
    <location>
        <begin position="363"/>
        <end position="399"/>
    </location>
</feature>
<dbReference type="InterPro" id="IPR000504">
    <property type="entry name" value="RRM_dom"/>
</dbReference>
<dbReference type="Gene3D" id="3.30.70.330">
    <property type="match status" value="1"/>
</dbReference>
<dbReference type="PROSITE" id="PS50102">
    <property type="entry name" value="RRM"/>
    <property type="match status" value="1"/>
</dbReference>
<dbReference type="SUPFAM" id="SSF54928">
    <property type="entry name" value="RNA-binding domain, RBD"/>
    <property type="match status" value="1"/>
</dbReference>
<dbReference type="Pfam" id="PF00076">
    <property type="entry name" value="RRM_1"/>
    <property type="match status" value="1"/>
</dbReference>
<dbReference type="PANTHER" id="PTHR16105">
    <property type="entry name" value="RNA-BINDING REGION-CONTAINING PROTEIN 3"/>
    <property type="match status" value="1"/>
</dbReference>
<accession>A0ABM1AE08</accession>
<gene>
    <name evidence="6" type="primary">LOC101860783</name>
</gene>
<dbReference type="InterPro" id="IPR045164">
    <property type="entry name" value="RBM41/RNPC3"/>
</dbReference>
<sequence length="527" mass="59723">MSKTGKTVKGAVPCGNPSRYAGRDVVRMSRGGAAGVKRGHAQDGEDCEETEGEKHLKTMLHHQLQTDITVSKQFSKHRDFTPATSHAPEVEKLEGVHKLDHYRVVEATDAQIDELRHCGLTDEEIALKLAHDMKDEVVVLRNIFYNSCENRMRATEMWFLRKLLRFSWTKKEIKHKLIHCSTHSQNVFVFHPQLGFSSKGYGTDPEVIQSRLREIKEKIAEKQRCLSQPDTFKGALELSRQAMDINKSLAQRQGGGEGADVLNVITTQKKFAATHPDDPVNHIPEMMNELEGKVEREPRRERRRRRKMERRRQYYERLEVVEENSESEGDEVDESLSDLVEIRTAVTEKDDAVVSPLASEILLEQEGKERDPLSSPSSCPGVTERQTLDVEGQKPGGDNVCEEKSLRQICTSRPVLTEDDIAASRLTLEEIKQMDKFQNYSVGEPSKVVYVKNLPAQTKEEDLLSLFGLFQKADGPKVIFKLLTGRMRGQAFITFPDEIVAGRAIDLVNGYKLKGQPVILSYGKRRD</sequence>
<dbReference type="Proteomes" id="UP000694888">
    <property type="component" value="Unplaced"/>
</dbReference>
<keyword evidence="1 2" id="KW-0694">RNA-binding</keyword>
<evidence type="ECO:0000256" key="1">
    <source>
        <dbReference type="ARBA" id="ARBA00022884"/>
    </source>
</evidence>
<proteinExistence type="predicted"/>
<reference evidence="6" key="1">
    <citation type="submission" date="2025-08" db="UniProtKB">
        <authorList>
            <consortium name="RefSeq"/>
        </authorList>
    </citation>
    <scope>IDENTIFICATION</scope>
</reference>
<feature type="domain" description="RRM" evidence="4">
    <location>
        <begin position="447"/>
        <end position="525"/>
    </location>
</feature>